<name>A0A1T5CRA6_9SPHN</name>
<keyword evidence="3" id="KW-1185">Reference proteome</keyword>
<accession>A0A1T5CRA6</accession>
<evidence type="ECO:0000256" key="1">
    <source>
        <dbReference type="SAM" id="MobiDB-lite"/>
    </source>
</evidence>
<reference evidence="3" key="1">
    <citation type="submission" date="2017-02" db="EMBL/GenBank/DDBJ databases">
        <authorList>
            <person name="Varghese N."/>
            <person name="Submissions S."/>
        </authorList>
    </citation>
    <scope>NUCLEOTIDE SEQUENCE [LARGE SCALE GENOMIC DNA]</scope>
    <source>
        <strain evidence="3">UM2</strain>
    </source>
</reference>
<dbReference type="OrthoDB" id="8611097at2"/>
<sequence>MLPNTGRKFPLWTGVLGGRETYAQTIAELLRKEHGDSRRAIKQLMRQTDASERTVKHWLSGQHGPDTVYFLRLVVSSPVIRAFVLGLLEGPAAIPLTGPVDRISLARAREAYAAGEAAGGGPATSARKNDPERGPERDPINVPDRTEINERQHWFLDRVAAGRCHAKEIVSVWAVSLKTARRDIAVLKAAGLICYVGSPRKGQYRLTGRRRPLLAR</sequence>
<protein>
    <recommendedName>
        <fullName evidence="4">DeoR family transcriptional regulator</fullName>
    </recommendedName>
</protein>
<dbReference type="AlphaFoldDB" id="A0A1T5CRA6"/>
<feature type="compositionally biased region" description="Basic and acidic residues" evidence="1">
    <location>
        <begin position="127"/>
        <end position="144"/>
    </location>
</feature>
<proteinExistence type="predicted"/>
<gene>
    <name evidence="2" type="ORF">SAMN06295920_104240</name>
</gene>
<evidence type="ECO:0008006" key="4">
    <source>
        <dbReference type="Google" id="ProtNLM"/>
    </source>
</evidence>
<evidence type="ECO:0000313" key="2">
    <source>
        <dbReference type="EMBL" id="SKB61979.1"/>
    </source>
</evidence>
<dbReference type="RefSeq" id="WP_079648138.1">
    <property type="nucleotide sequence ID" value="NZ_FUYM01000004.1"/>
</dbReference>
<dbReference type="InterPro" id="IPR036390">
    <property type="entry name" value="WH_DNA-bd_sf"/>
</dbReference>
<dbReference type="EMBL" id="FUYM01000004">
    <property type="protein sequence ID" value="SKB61979.1"/>
    <property type="molecule type" value="Genomic_DNA"/>
</dbReference>
<evidence type="ECO:0000313" key="3">
    <source>
        <dbReference type="Proteomes" id="UP000189818"/>
    </source>
</evidence>
<feature type="region of interest" description="Disordered" evidence="1">
    <location>
        <begin position="116"/>
        <end position="144"/>
    </location>
</feature>
<dbReference type="STRING" id="439228.SAMN06295920_104240"/>
<dbReference type="SUPFAM" id="SSF46785">
    <property type="entry name" value="Winged helix' DNA-binding domain"/>
    <property type="match status" value="1"/>
</dbReference>
<organism evidence="2 3">
    <name type="scientific">Rhizorhabdus histidinilytica</name>
    <dbReference type="NCBI Taxonomy" id="439228"/>
    <lineage>
        <taxon>Bacteria</taxon>
        <taxon>Pseudomonadati</taxon>
        <taxon>Pseudomonadota</taxon>
        <taxon>Alphaproteobacteria</taxon>
        <taxon>Sphingomonadales</taxon>
        <taxon>Sphingomonadaceae</taxon>
        <taxon>Rhizorhabdus</taxon>
    </lineage>
</organism>
<dbReference type="Proteomes" id="UP000189818">
    <property type="component" value="Unassembled WGS sequence"/>
</dbReference>